<comment type="caution">
    <text evidence="3">The sequence shown here is derived from an EMBL/GenBank/DDBJ whole genome shotgun (WGS) entry which is preliminary data.</text>
</comment>
<feature type="active site" description="Proton donor/acceptor" evidence="1">
    <location>
        <position position="86"/>
    </location>
</feature>
<dbReference type="AlphaFoldDB" id="A0A4Z0VW18"/>
<organism evidence="3 4">
    <name type="scientific">Geotoga petraea</name>
    <dbReference type="NCBI Taxonomy" id="28234"/>
    <lineage>
        <taxon>Bacteria</taxon>
        <taxon>Thermotogati</taxon>
        <taxon>Thermotogota</taxon>
        <taxon>Thermotogae</taxon>
        <taxon>Petrotogales</taxon>
        <taxon>Petrotogaceae</taxon>
        <taxon>Geotoga</taxon>
    </lineage>
</organism>
<dbReference type="GO" id="GO:0005737">
    <property type="term" value="C:cytoplasm"/>
    <property type="evidence" value="ECO:0007669"/>
    <property type="project" value="TreeGrafter"/>
</dbReference>
<dbReference type="EMBL" id="SRME01000002">
    <property type="protein sequence ID" value="TGG88274.1"/>
    <property type="molecule type" value="Genomic_DNA"/>
</dbReference>
<sequence>MEGFILNIYLVRHGITDWNKEYRWQGEEDEELNAEGINQAETVQKRFAGDNIKSIYSSTLKRAIKTAEIINRNHNLEINKLSNLDECKVGPFSGLHIDEVKNKYKKEFKEWSGDPWSNIEGMESLGDVQSRSVKAVKKIISEHEKDDKIIVVAHGLVIRTIISWVLKLPITSNSNFRIDNCSVSEVLYENNKFRLKSLNETWHLIHFNMAIYETAEERDLQ</sequence>
<gene>
    <name evidence="3" type="ORF">E4650_04340</name>
</gene>
<dbReference type="InterPro" id="IPR013078">
    <property type="entry name" value="His_Pase_superF_clade-1"/>
</dbReference>
<evidence type="ECO:0000313" key="3">
    <source>
        <dbReference type="EMBL" id="TGG88274.1"/>
    </source>
</evidence>
<dbReference type="PANTHER" id="PTHR48100:SF59">
    <property type="entry name" value="ADENOSYLCOBALAMIN_ALPHA-RIBAZOLE PHOSPHATASE"/>
    <property type="match status" value="1"/>
</dbReference>
<dbReference type="SUPFAM" id="SSF53254">
    <property type="entry name" value="Phosphoglycerate mutase-like"/>
    <property type="match status" value="1"/>
</dbReference>
<dbReference type="Gene3D" id="3.40.50.1240">
    <property type="entry name" value="Phosphoglycerate mutase-like"/>
    <property type="match status" value="1"/>
</dbReference>
<dbReference type="InterPro" id="IPR029033">
    <property type="entry name" value="His_PPase_superfam"/>
</dbReference>
<accession>A0A4Z0VW18</accession>
<dbReference type="GO" id="GO:0016791">
    <property type="term" value="F:phosphatase activity"/>
    <property type="evidence" value="ECO:0007669"/>
    <property type="project" value="TreeGrafter"/>
</dbReference>
<evidence type="ECO:0000256" key="1">
    <source>
        <dbReference type="PIRSR" id="PIRSR613078-1"/>
    </source>
</evidence>
<evidence type="ECO:0000256" key="2">
    <source>
        <dbReference type="PIRSR" id="PIRSR613078-2"/>
    </source>
</evidence>
<dbReference type="Pfam" id="PF00300">
    <property type="entry name" value="His_Phos_1"/>
    <property type="match status" value="1"/>
</dbReference>
<feature type="binding site" evidence="2">
    <location>
        <position position="62"/>
    </location>
    <ligand>
        <name>substrate</name>
    </ligand>
</feature>
<feature type="binding site" evidence="2">
    <location>
        <begin position="12"/>
        <end position="19"/>
    </location>
    <ligand>
        <name>substrate</name>
    </ligand>
</feature>
<dbReference type="SMART" id="SM00855">
    <property type="entry name" value="PGAM"/>
    <property type="match status" value="1"/>
</dbReference>
<dbReference type="Proteomes" id="UP000297288">
    <property type="component" value="Unassembled WGS sequence"/>
</dbReference>
<reference evidence="3 4" key="1">
    <citation type="submission" date="2019-04" db="EMBL/GenBank/DDBJ databases">
        <title>Draft genome sequence data and analysis of a Fermenting Bacterium, Geotoga petraea strain HO-Geo1, isolated from heavy-oil petroleum reservoir in Russia.</title>
        <authorList>
            <person name="Grouzdev D.S."/>
            <person name="Semenova E.M."/>
            <person name="Sokolova D.S."/>
            <person name="Tourova T.P."/>
            <person name="Poltaraus A.B."/>
            <person name="Nazina T.N."/>
        </authorList>
    </citation>
    <scope>NUCLEOTIDE SEQUENCE [LARGE SCALE GENOMIC DNA]</scope>
    <source>
        <strain evidence="3 4">HO-Geo1</strain>
    </source>
</reference>
<name>A0A4Z0VW18_9BACT</name>
<proteinExistence type="predicted"/>
<dbReference type="OrthoDB" id="9781415at2"/>
<dbReference type="CDD" id="cd07067">
    <property type="entry name" value="HP_PGM_like"/>
    <property type="match status" value="1"/>
</dbReference>
<evidence type="ECO:0000313" key="4">
    <source>
        <dbReference type="Proteomes" id="UP000297288"/>
    </source>
</evidence>
<dbReference type="InterPro" id="IPR050275">
    <property type="entry name" value="PGM_Phosphatase"/>
</dbReference>
<feature type="active site" description="Tele-phosphohistidine intermediate" evidence="1">
    <location>
        <position position="13"/>
    </location>
</feature>
<dbReference type="PANTHER" id="PTHR48100">
    <property type="entry name" value="BROAD-SPECIFICITY PHOSPHATASE YOR283W-RELATED"/>
    <property type="match status" value="1"/>
</dbReference>
<protein>
    <submittedName>
        <fullName evidence="3">Histidine phosphatase family protein</fullName>
    </submittedName>
</protein>